<accession>D5E3Z7</accession>
<evidence type="ECO:0000256" key="1">
    <source>
        <dbReference type="SAM" id="Phobius"/>
    </source>
</evidence>
<dbReference type="AlphaFoldDB" id="D5E3Z7"/>
<keyword evidence="2" id="KW-0614">Plasmid</keyword>
<dbReference type="Proteomes" id="UP000000935">
    <property type="component" value="Plasmid pBM600"/>
</dbReference>
<reference evidence="2 3" key="1">
    <citation type="journal article" date="2011" name="J. Bacteriol.">
        <title>Genome sequences of the biotechnologically important Bacillus megaterium strains QM B1551 and DSM319.</title>
        <authorList>
            <person name="Eppinger M."/>
            <person name="Bunk B."/>
            <person name="Johns M.A."/>
            <person name="Edirisinghe J.N."/>
            <person name="Kutumbaka K.K."/>
            <person name="Koenig S.S."/>
            <person name="Huot Creasy H."/>
            <person name="Rosovitz M.J."/>
            <person name="Riley D.R."/>
            <person name="Daugherty S."/>
            <person name="Martin M."/>
            <person name="Elbourne L.D."/>
            <person name="Paulsen I."/>
            <person name="Biedendieck R."/>
            <person name="Braun C."/>
            <person name="Grayburn S."/>
            <person name="Dhingra S."/>
            <person name="Lukyanchuk V."/>
            <person name="Ball B."/>
            <person name="Ul-Qamar R."/>
            <person name="Seibel J."/>
            <person name="Bremer E."/>
            <person name="Jahn D."/>
            <person name="Ravel J."/>
            <person name="Vary P.S."/>
        </authorList>
    </citation>
    <scope>NUCLEOTIDE SEQUENCE [LARGE SCALE GENOMIC DNA]</scope>
    <source>
        <strain evidence="3">ATCC 12872 / QMB1551</strain>
        <plasmid evidence="2">pBM600</plasmid>
    </source>
</reference>
<evidence type="ECO:0000313" key="2">
    <source>
        <dbReference type="EMBL" id="ADE72522.1"/>
    </source>
</evidence>
<geneLocation type="plasmid" evidence="2 3">
    <name>pBM600</name>
</geneLocation>
<keyword evidence="3" id="KW-1185">Reference proteome</keyword>
<organism evidence="2 3">
    <name type="scientific">Priestia megaterium (strain ATCC 12872 / QMB1551)</name>
    <name type="common">Bacillus megaterium</name>
    <dbReference type="NCBI Taxonomy" id="545693"/>
    <lineage>
        <taxon>Bacteria</taxon>
        <taxon>Bacillati</taxon>
        <taxon>Bacillota</taxon>
        <taxon>Bacilli</taxon>
        <taxon>Bacillales</taxon>
        <taxon>Bacillaceae</taxon>
        <taxon>Priestia</taxon>
    </lineage>
</organism>
<keyword evidence="1" id="KW-1133">Transmembrane helix</keyword>
<sequence>MYRFLYFEQTTHDVTKHRPNNKCSRKTTFPTSEVVFLFLRCIWYTCLVKSGKLRASLPLSPLRPVQVPFKTHRLKPPIVGPFAVVSSSHTISVSKTYADAPTGGIHNSTFLSSEDSHNLMFLRETNEKSAPFQAYHGFVRKGDSIHPVIQFPAFLFSFEIMVFAFSRILYPLPHRLTLQSSYCLHR</sequence>
<proteinExistence type="predicted"/>
<protein>
    <submittedName>
        <fullName evidence="2">Uncharacterized protein</fullName>
    </submittedName>
</protein>
<feature type="transmembrane region" description="Helical" evidence="1">
    <location>
        <begin position="151"/>
        <end position="170"/>
    </location>
</feature>
<gene>
    <name evidence="2" type="ordered locus">BMQ_pBM60090</name>
</gene>
<name>D5E3Z7_PRIM1</name>
<dbReference type="EMBL" id="CP001989">
    <property type="protein sequence ID" value="ADE72522.1"/>
    <property type="molecule type" value="Genomic_DNA"/>
</dbReference>
<dbReference type="HOGENOM" id="CLU_1451736_0_0_9"/>
<keyword evidence="1" id="KW-0472">Membrane</keyword>
<dbReference type="KEGG" id="bmq:BMQ_pBM60090"/>
<keyword evidence="1" id="KW-0812">Transmembrane</keyword>
<evidence type="ECO:0000313" key="3">
    <source>
        <dbReference type="Proteomes" id="UP000000935"/>
    </source>
</evidence>